<accession>A0AAD3NPL3</accession>
<reference evidence="1" key="1">
    <citation type="submission" date="2022-12" db="EMBL/GenBank/DDBJ databases">
        <title>Chromosome-Level Genome Assembly of Japanese Cedar (Cryptomeriajaponica D. Don).</title>
        <authorList>
            <person name="Fujino T."/>
            <person name="Yamaguchi K."/>
            <person name="Yokoyama T."/>
            <person name="Hamanaka T."/>
            <person name="Harazono Y."/>
            <person name="Kamada H."/>
            <person name="Kobayashi W."/>
            <person name="Ujino-Ihara T."/>
            <person name="Uchiyama K."/>
            <person name="Matsumoto A."/>
            <person name="Izuno A."/>
            <person name="Tsumura Y."/>
            <person name="Toyoda A."/>
            <person name="Shigenobu S."/>
            <person name="Moriguchi Y."/>
            <person name="Ueno S."/>
            <person name="Kasahara M."/>
        </authorList>
    </citation>
    <scope>NUCLEOTIDE SEQUENCE</scope>
</reference>
<evidence type="ECO:0000313" key="1">
    <source>
        <dbReference type="EMBL" id="GLJ56402.1"/>
    </source>
</evidence>
<name>A0AAD3NPL3_CRYJA</name>
<comment type="caution">
    <text evidence="1">The sequence shown here is derived from an EMBL/GenBank/DDBJ whole genome shotgun (WGS) entry which is preliminary data.</text>
</comment>
<gene>
    <name evidence="1" type="ORF">SUGI_1222700</name>
</gene>
<protein>
    <submittedName>
        <fullName evidence="1">Uncharacterized protein</fullName>
    </submittedName>
</protein>
<keyword evidence="2" id="KW-1185">Reference proteome</keyword>
<dbReference type="Proteomes" id="UP001234787">
    <property type="component" value="Unassembled WGS sequence"/>
</dbReference>
<evidence type="ECO:0000313" key="2">
    <source>
        <dbReference type="Proteomes" id="UP001234787"/>
    </source>
</evidence>
<sequence>MEDMILMVPEEQMVPALDVALRSTPSRWWATHKDNPESWEKVQRALRHYFNQPPEYQVIDIPGAVEDRLS</sequence>
<proteinExistence type="predicted"/>
<dbReference type="EMBL" id="BSEH01000022">
    <property type="protein sequence ID" value="GLJ56402.1"/>
    <property type="molecule type" value="Genomic_DNA"/>
</dbReference>
<organism evidence="1 2">
    <name type="scientific">Cryptomeria japonica</name>
    <name type="common">Japanese cedar</name>
    <name type="synonym">Cupressus japonica</name>
    <dbReference type="NCBI Taxonomy" id="3369"/>
    <lineage>
        <taxon>Eukaryota</taxon>
        <taxon>Viridiplantae</taxon>
        <taxon>Streptophyta</taxon>
        <taxon>Embryophyta</taxon>
        <taxon>Tracheophyta</taxon>
        <taxon>Spermatophyta</taxon>
        <taxon>Pinopsida</taxon>
        <taxon>Pinidae</taxon>
        <taxon>Conifers II</taxon>
        <taxon>Cupressales</taxon>
        <taxon>Cupressaceae</taxon>
        <taxon>Cryptomeria</taxon>
    </lineage>
</organism>
<dbReference type="AlphaFoldDB" id="A0AAD3NPL3"/>